<feature type="non-terminal residue" evidence="1">
    <location>
        <position position="70"/>
    </location>
</feature>
<dbReference type="EMBL" id="JWHL01000007">
    <property type="protein sequence ID" value="MBR1368984.1"/>
    <property type="molecule type" value="Genomic_DNA"/>
</dbReference>
<sequence>MTIAVVFDSAGTLLRTYRAAKDVFAGTLLGDVESTTLTFDDADRILVLLNVHSENVMQGDSDQLLSAFLK</sequence>
<gene>
    <name evidence="1" type="ORF">RJ53_05495</name>
</gene>
<organism evidence="1 2">
    <name type="scientific">Methanocalculus chunghsingensis</name>
    <dbReference type="NCBI Taxonomy" id="156457"/>
    <lineage>
        <taxon>Archaea</taxon>
        <taxon>Methanobacteriati</taxon>
        <taxon>Methanobacteriota</taxon>
        <taxon>Stenosarchaea group</taxon>
        <taxon>Methanomicrobia</taxon>
        <taxon>Methanomicrobiales</taxon>
        <taxon>Methanocalculaceae</taxon>
        <taxon>Methanocalculus</taxon>
    </lineage>
</organism>
<name>A0A8J7W620_9EURY</name>
<keyword evidence="2" id="KW-1185">Reference proteome</keyword>
<dbReference type="Proteomes" id="UP000730161">
    <property type="component" value="Unassembled WGS sequence"/>
</dbReference>
<accession>A0A8J7W620</accession>
<dbReference type="AlphaFoldDB" id="A0A8J7W620"/>
<comment type="caution">
    <text evidence="1">The sequence shown here is derived from an EMBL/GenBank/DDBJ whole genome shotgun (WGS) entry which is preliminary data.</text>
</comment>
<protein>
    <submittedName>
        <fullName evidence="1">Haloacid dehalogenase</fullName>
    </submittedName>
</protein>
<proteinExistence type="predicted"/>
<evidence type="ECO:0000313" key="2">
    <source>
        <dbReference type="Proteomes" id="UP000730161"/>
    </source>
</evidence>
<evidence type="ECO:0000313" key="1">
    <source>
        <dbReference type="EMBL" id="MBR1368984.1"/>
    </source>
</evidence>
<reference evidence="1" key="1">
    <citation type="submission" date="2014-12" db="EMBL/GenBank/DDBJ databases">
        <authorList>
            <person name="Huang H.-H."/>
            <person name="Chen S.-C."/>
            <person name="Lai M.-C."/>
        </authorList>
    </citation>
    <scope>NUCLEOTIDE SEQUENCE</scope>
    <source>
        <strain evidence="1">K1F9705b</strain>
    </source>
</reference>